<gene>
    <name evidence="1" type="ORF">HPB50_007331</name>
</gene>
<name>A0ACB7TGG6_HYAAI</name>
<accession>A0ACB7TGG6</accession>
<dbReference type="Proteomes" id="UP000821845">
    <property type="component" value="Chromosome 1"/>
</dbReference>
<keyword evidence="2" id="KW-1185">Reference proteome</keyword>
<evidence type="ECO:0000313" key="1">
    <source>
        <dbReference type="EMBL" id="KAH6945124.1"/>
    </source>
</evidence>
<sequence length="783" mass="85034">MDEDRLPAEQECSVSDQDFSLPIITDVVSLAESTALSPDVEADRPETTENVTPLGAARQAEEEVDAIPLVGADRWPRVLKNASDRNYEKKYRVGSDVSGAMTGIKILVPINVNPASLNVLPVCFNQFPASADSLSQQPQVTILDTAQPSGYPSFVRIINPPSTESALPAIQAAQPSQLQSSTPPVTDSAHSRHVPATMKSLPTQSLITVVGTAAAQTADYTNFVHLGHPQSTEFAANMQLSNSSQQQSLCSPPPLNNSSCFSRVHSSTSSALKQSFAPQDATQPSGIPNVQMVPPSASKSVPSDGQSCRTNRLLGSVGQERVNNVRMSDSSAAHLSSGIANSTDACKLQAVKAANRLVRSSIIEPSVQSTTVVQTTNKGTTTQMIEQPTGNGVHKVNILKSKESSHLSKAPQNAEARSVQTVQRIKKYPTQVWMRNEPGTSSVFRQQCNAGPCNSRQRQEASSSDKSMHCEKQCRTCKHRRDTQQSSWDRIIVTSDISSKLKLDEIRRGIEAFLLSRESQHTVCKNRILRLHWDGKDLGTFRFKDDAPSITIEEEIIISSSDDELIEADKACPATSVTRATLDGVTHDPHVVGSQKSASRGIKNPLEPCVVLVECTSSDSEECSDKDDLSEGRKGAKSSDDDPTYSPDEEEISSEDKTSPDNSDVELSAKSFAARTADLSADCDSDVSSMQYSLPTPRMDNQNSSKPLEKGNKKHLMGCLFSVLEDLNEYLQGHSPAVQGMFKVVESPKRELYDLQSEEMFDELFAHVAKATEDGKEHPVEPP</sequence>
<reference evidence="1" key="1">
    <citation type="submission" date="2020-05" db="EMBL/GenBank/DDBJ databases">
        <title>Large-scale comparative analyses of tick genomes elucidate their genetic diversity and vector capacities.</title>
        <authorList>
            <person name="Jia N."/>
            <person name="Wang J."/>
            <person name="Shi W."/>
            <person name="Du L."/>
            <person name="Sun Y."/>
            <person name="Zhan W."/>
            <person name="Jiang J."/>
            <person name="Wang Q."/>
            <person name="Zhang B."/>
            <person name="Ji P."/>
            <person name="Sakyi L.B."/>
            <person name="Cui X."/>
            <person name="Yuan T."/>
            <person name="Jiang B."/>
            <person name="Yang W."/>
            <person name="Lam T.T.-Y."/>
            <person name="Chang Q."/>
            <person name="Ding S."/>
            <person name="Wang X."/>
            <person name="Zhu J."/>
            <person name="Ruan X."/>
            <person name="Zhao L."/>
            <person name="Wei J."/>
            <person name="Que T."/>
            <person name="Du C."/>
            <person name="Cheng J."/>
            <person name="Dai P."/>
            <person name="Han X."/>
            <person name="Huang E."/>
            <person name="Gao Y."/>
            <person name="Liu J."/>
            <person name="Shao H."/>
            <person name="Ye R."/>
            <person name="Li L."/>
            <person name="Wei W."/>
            <person name="Wang X."/>
            <person name="Wang C."/>
            <person name="Yang T."/>
            <person name="Huo Q."/>
            <person name="Li W."/>
            <person name="Guo W."/>
            <person name="Chen H."/>
            <person name="Zhou L."/>
            <person name="Ni X."/>
            <person name="Tian J."/>
            <person name="Zhou Y."/>
            <person name="Sheng Y."/>
            <person name="Liu T."/>
            <person name="Pan Y."/>
            <person name="Xia L."/>
            <person name="Li J."/>
            <person name="Zhao F."/>
            <person name="Cao W."/>
        </authorList>
    </citation>
    <scope>NUCLEOTIDE SEQUENCE</scope>
    <source>
        <strain evidence="1">Hyas-2018</strain>
    </source>
</reference>
<proteinExistence type="predicted"/>
<comment type="caution">
    <text evidence="1">The sequence shown here is derived from an EMBL/GenBank/DDBJ whole genome shotgun (WGS) entry which is preliminary data.</text>
</comment>
<evidence type="ECO:0000313" key="2">
    <source>
        <dbReference type="Proteomes" id="UP000821845"/>
    </source>
</evidence>
<protein>
    <submittedName>
        <fullName evidence="1">Uncharacterized protein</fullName>
    </submittedName>
</protein>
<organism evidence="1 2">
    <name type="scientific">Hyalomma asiaticum</name>
    <name type="common">Tick</name>
    <dbReference type="NCBI Taxonomy" id="266040"/>
    <lineage>
        <taxon>Eukaryota</taxon>
        <taxon>Metazoa</taxon>
        <taxon>Ecdysozoa</taxon>
        <taxon>Arthropoda</taxon>
        <taxon>Chelicerata</taxon>
        <taxon>Arachnida</taxon>
        <taxon>Acari</taxon>
        <taxon>Parasitiformes</taxon>
        <taxon>Ixodida</taxon>
        <taxon>Ixodoidea</taxon>
        <taxon>Ixodidae</taxon>
        <taxon>Hyalomminae</taxon>
        <taxon>Hyalomma</taxon>
    </lineage>
</organism>
<dbReference type="EMBL" id="CM023481">
    <property type="protein sequence ID" value="KAH6945124.1"/>
    <property type="molecule type" value="Genomic_DNA"/>
</dbReference>